<dbReference type="EMBL" id="CP010411">
    <property type="protein sequence ID" value="ALE09296.1"/>
    <property type="molecule type" value="Genomic_DNA"/>
</dbReference>
<evidence type="ECO:0000313" key="1">
    <source>
        <dbReference type="EMBL" id="ALE09296.1"/>
    </source>
</evidence>
<dbReference type="PATRIC" id="fig|1682.24.peg.1235"/>
<evidence type="ECO:0000313" key="2">
    <source>
        <dbReference type="Proteomes" id="UP000067206"/>
    </source>
</evidence>
<protein>
    <submittedName>
        <fullName evidence="1">Uncharacterized protein</fullName>
    </submittedName>
</protein>
<name>A0A0M4LH34_BIFLI</name>
<dbReference type="Proteomes" id="UP000067206">
    <property type="component" value="Chromosome"/>
</dbReference>
<accession>A0A0M4LH34</accession>
<dbReference type="AlphaFoldDB" id="A0A0M4LH34"/>
<proteinExistence type="predicted"/>
<sequence>MTITPQTLTKLETLRKEHLESDLIALIADQYDMTAADAMKLYYSSQLSQQVADGSYGIEQLDARYLLDDLQRYEPQLFRTVNATE</sequence>
<gene>
    <name evidence="1" type="ORF">RY67_1269</name>
</gene>
<dbReference type="RefSeq" id="WP_021647788.1">
    <property type="nucleotide sequence ID" value="NZ_CABHMR010000005.1"/>
</dbReference>
<organism evidence="1 2">
    <name type="scientific">Bifidobacterium longum subsp. infantis</name>
    <dbReference type="NCBI Taxonomy" id="1682"/>
    <lineage>
        <taxon>Bacteria</taxon>
        <taxon>Bacillati</taxon>
        <taxon>Actinomycetota</taxon>
        <taxon>Actinomycetes</taxon>
        <taxon>Bifidobacteriales</taxon>
        <taxon>Bifidobacteriaceae</taxon>
        <taxon>Bifidobacterium</taxon>
    </lineage>
</organism>
<reference evidence="1 2" key="1">
    <citation type="submission" date="2014-12" db="EMBL/GenBank/DDBJ databases">
        <title>Complete genome sequence of Bifidobacterium longum subsp. infantis BT1.</title>
        <authorList>
            <person name="Kim J.F."/>
            <person name="Kwak M.-J."/>
        </authorList>
    </citation>
    <scope>NUCLEOTIDE SEQUENCE [LARGE SCALE GENOMIC DNA]</scope>
    <source>
        <strain evidence="1 2">BT1</strain>
    </source>
</reference>